<evidence type="ECO:0000256" key="1">
    <source>
        <dbReference type="SAM" id="SignalP"/>
    </source>
</evidence>
<dbReference type="EMBL" id="JBJQND010000002">
    <property type="protein sequence ID" value="KAL3885364.1"/>
    <property type="molecule type" value="Genomic_DNA"/>
</dbReference>
<keyword evidence="1" id="KW-0732">Signal</keyword>
<sequence>MQLPLAVFIVSVSLWGLCIATCPDGSFNTLVCGPFIPLRCPDGYNCTIPGGVSGLCCLTPAHRCPVGFPIGYGDRRGLLRCNVSTPFPPQCPFAHSCQAVDTTGVMPGICCPRRF</sequence>
<organism evidence="2 3">
    <name type="scientific">Sinanodonta woodiana</name>
    <name type="common">Chinese pond mussel</name>
    <name type="synonym">Anodonta woodiana</name>
    <dbReference type="NCBI Taxonomy" id="1069815"/>
    <lineage>
        <taxon>Eukaryota</taxon>
        <taxon>Metazoa</taxon>
        <taxon>Spiralia</taxon>
        <taxon>Lophotrochozoa</taxon>
        <taxon>Mollusca</taxon>
        <taxon>Bivalvia</taxon>
        <taxon>Autobranchia</taxon>
        <taxon>Heteroconchia</taxon>
        <taxon>Palaeoheterodonta</taxon>
        <taxon>Unionida</taxon>
        <taxon>Unionoidea</taxon>
        <taxon>Unionidae</taxon>
        <taxon>Unioninae</taxon>
        <taxon>Sinanodonta</taxon>
    </lineage>
</organism>
<dbReference type="AlphaFoldDB" id="A0ABD3XGK9"/>
<feature type="chain" id="PRO_5044817742" evidence="1">
    <location>
        <begin position="21"/>
        <end position="115"/>
    </location>
</feature>
<proteinExistence type="predicted"/>
<name>A0ABD3XGK9_SINWO</name>
<comment type="caution">
    <text evidence="2">The sequence shown here is derived from an EMBL/GenBank/DDBJ whole genome shotgun (WGS) entry which is preliminary data.</text>
</comment>
<dbReference type="Proteomes" id="UP001634394">
    <property type="component" value="Unassembled WGS sequence"/>
</dbReference>
<keyword evidence="3" id="KW-1185">Reference proteome</keyword>
<feature type="signal peptide" evidence="1">
    <location>
        <begin position="1"/>
        <end position="20"/>
    </location>
</feature>
<evidence type="ECO:0000313" key="2">
    <source>
        <dbReference type="EMBL" id="KAL3885364.1"/>
    </source>
</evidence>
<gene>
    <name evidence="2" type="ORF">ACJMK2_025435</name>
</gene>
<reference evidence="2 3" key="1">
    <citation type="submission" date="2024-11" db="EMBL/GenBank/DDBJ databases">
        <title>Chromosome-level genome assembly of the freshwater bivalve Anodonta woodiana.</title>
        <authorList>
            <person name="Chen X."/>
        </authorList>
    </citation>
    <scope>NUCLEOTIDE SEQUENCE [LARGE SCALE GENOMIC DNA]</scope>
    <source>
        <strain evidence="2">MN2024</strain>
        <tissue evidence="2">Gills</tissue>
    </source>
</reference>
<evidence type="ECO:0000313" key="3">
    <source>
        <dbReference type="Proteomes" id="UP001634394"/>
    </source>
</evidence>
<accession>A0ABD3XGK9</accession>
<protein>
    <submittedName>
        <fullName evidence="2">Uncharacterized protein</fullName>
    </submittedName>
</protein>